<dbReference type="PANTHER" id="PTHR16119">
    <property type="entry name" value="TRANSMEMBRANE PROTEIN 144"/>
    <property type="match status" value="1"/>
</dbReference>
<evidence type="ECO:0000256" key="6">
    <source>
        <dbReference type="SAM" id="Phobius"/>
    </source>
</evidence>
<keyword evidence="4 6" id="KW-1133">Transmembrane helix</keyword>
<feature type="transmembrane region" description="Helical" evidence="6">
    <location>
        <begin position="356"/>
        <end position="376"/>
    </location>
</feature>
<dbReference type="OrthoDB" id="426527at2759"/>
<protein>
    <submittedName>
        <fullName evidence="7">Uncharacterized protein</fullName>
    </submittedName>
</protein>
<dbReference type="EMBL" id="CAJEWN010000976">
    <property type="protein sequence ID" value="CAD2192784.1"/>
    <property type="molecule type" value="Genomic_DNA"/>
</dbReference>
<dbReference type="Proteomes" id="UP000580250">
    <property type="component" value="Unassembled WGS sequence"/>
</dbReference>
<feature type="transmembrane region" description="Helical" evidence="6">
    <location>
        <begin position="314"/>
        <end position="336"/>
    </location>
</feature>
<feature type="transmembrane region" description="Helical" evidence="6">
    <location>
        <begin position="447"/>
        <end position="466"/>
    </location>
</feature>
<gene>
    <name evidence="7" type="ORF">MENT_LOCUS45699</name>
</gene>
<comment type="caution">
    <text evidence="7">The sequence shown here is derived from an EMBL/GenBank/DDBJ whole genome shotgun (WGS) entry which is preliminary data.</text>
</comment>
<evidence type="ECO:0000256" key="1">
    <source>
        <dbReference type="ARBA" id="ARBA00004141"/>
    </source>
</evidence>
<feature type="transmembrane region" description="Helical" evidence="6">
    <location>
        <begin position="415"/>
        <end position="435"/>
    </location>
</feature>
<dbReference type="Pfam" id="PF07857">
    <property type="entry name" value="TMEM144"/>
    <property type="match status" value="2"/>
</dbReference>
<reference evidence="7 8" key="1">
    <citation type="submission" date="2020-08" db="EMBL/GenBank/DDBJ databases">
        <authorList>
            <person name="Koutsovoulos G."/>
            <person name="Danchin GJ E."/>
        </authorList>
    </citation>
    <scope>NUCLEOTIDE SEQUENCE [LARGE SCALE GENOMIC DNA]</scope>
</reference>
<keyword evidence="3 6" id="KW-0812">Transmembrane</keyword>
<dbReference type="InterPro" id="IPR010651">
    <property type="entry name" value="Sugar_transport"/>
</dbReference>
<dbReference type="PANTHER" id="PTHR16119:SF17">
    <property type="entry name" value="TRANSMEMBRANE PROTEIN 144"/>
    <property type="match status" value="1"/>
</dbReference>
<evidence type="ECO:0000313" key="7">
    <source>
        <dbReference type="EMBL" id="CAD2192784.1"/>
    </source>
</evidence>
<proteinExistence type="inferred from homology"/>
<dbReference type="GO" id="GO:0015144">
    <property type="term" value="F:carbohydrate transmembrane transporter activity"/>
    <property type="evidence" value="ECO:0007669"/>
    <property type="project" value="InterPro"/>
</dbReference>
<evidence type="ECO:0000256" key="4">
    <source>
        <dbReference type="ARBA" id="ARBA00022989"/>
    </source>
</evidence>
<comment type="subcellular location">
    <subcellularLocation>
        <location evidence="1">Membrane</location>
        <topology evidence="1">Multi-pass membrane protein</topology>
    </subcellularLocation>
</comment>
<feature type="transmembrane region" description="Helical" evidence="6">
    <location>
        <begin position="64"/>
        <end position="85"/>
    </location>
</feature>
<evidence type="ECO:0000256" key="3">
    <source>
        <dbReference type="ARBA" id="ARBA00022692"/>
    </source>
</evidence>
<evidence type="ECO:0000313" key="8">
    <source>
        <dbReference type="Proteomes" id="UP000580250"/>
    </source>
</evidence>
<name>A0A6V7X0I6_MELEN</name>
<feature type="transmembrane region" description="Helical" evidence="6">
    <location>
        <begin position="388"/>
        <end position="409"/>
    </location>
</feature>
<dbReference type="InterPro" id="IPR012435">
    <property type="entry name" value="TMEM144"/>
</dbReference>
<dbReference type="AlphaFoldDB" id="A0A6V7X0I6"/>
<organism evidence="7 8">
    <name type="scientific">Meloidogyne enterolobii</name>
    <name type="common">Root-knot nematode worm</name>
    <name type="synonym">Meloidogyne mayaguensis</name>
    <dbReference type="NCBI Taxonomy" id="390850"/>
    <lineage>
        <taxon>Eukaryota</taxon>
        <taxon>Metazoa</taxon>
        <taxon>Ecdysozoa</taxon>
        <taxon>Nematoda</taxon>
        <taxon>Chromadorea</taxon>
        <taxon>Rhabditida</taxon>
        <taxon>Tylenchina</taxon>
        <taxon>Tylenchomorpha</taxon>
        <taxon>Tylenchoidea</taxon>
        <taxon>Meloidogynidae</taxon>
        <taxon>Meloidogyninae</taxon>
        <taxon>Meloidogyne</taxon>
    </lineage>
</organism>
<keyword evidence="5 6" id="KW-0472">Membrane</keyword>
<feature type="transmembrane region" description="Helical" evidence="6">
    <location>
        <begin position="106"/>
        <end position="124"/>
    </location>
</feature>
<evidence type="ECO:0000256" key="5">
    <source>
        <dbReference type="ARBA" id="ARBA00023136"/>
    </source>
</evidence>
<feature type="transmembrane region" description="Helical" evidence="6">
    <location>
        <begin position="152"/>
        <end position="171"/>
    </location>
</feature>
<dbReference type="GO" id="GO:0016020">
    <property type="term" value="C:membrane"/>
    <property type="evidence" value="ECO:0007669"/>
    <property type="project" value="UniProtKB-SubCell"/>
</dbReference>
<feature type="transmembrane region" description="Helical" evidence="6">
    <location>
        <begin position="30"/>
        <end position="52"/>
    </location>
</feature>
<comment type="similarity">
    <text evidence="2">Belongs to the TMEM144 family.</text>
</comment>
<accession>A0A6V7X0I6</accession>
<evidence type="ECO:0000256" key="2">
    <source>
        <dbReference type="ARBA" id="ARBA00005731"/>
    </source>
</evidence>
<sequence>MPIKNNYLTYTNWNASKFILNKFGGENNGYGGNIIGILVVLIGALCFGSMHVPIKKYSKGNDGIFIQWIMSFGSLIIGFIINILMGSPPFRLSVTGGGMLWPIANSLAYIVIFGLGLAPALLLWSTTNILTGWSTGRFGLFGLKQKIPEHEMLNIVGLITIIIGGICFAFIEKRLLQNNKKQVHIFPGRNCSSNMCRSFSESDKSRKRINNQRSYDFEEENSEFHQSNNYNHKIMNGVGLVISGHRILDIRKSSFDLSSHSSNNKTESKENLNETNVGNSSNYFRKIVQKLFNQNNVGLSKRIRKWMMRNSHRLLCICLALISGFFYSVTVIPVIYIQDNLDLFPGSPKSGLNYIFSHYFGVFIGATCIFIGYSIIKRNHPIVNPKIILPSLLSGAIWGCGMMCLFLSNDLLTQTVSYPILITIPGCVASVWSIFYFKEIPLNRKNLYIILLSFTFIFVGALLVFVSKRRVNL</sequence>